<evidence type="ECO:0000256" key="3">
    <source>
        <dbReference type="ARBA" id="ARBA00023163"/>
    </source>
</evidence>
<dbReference type="PRINTS" id="PR00035">
    <property type="entry name" value="HTHGNTR"/>
</dbReference>
<dbReference type="GO" id="GO:0003677">
    <property type="term" value="F:DNA binding"/>
    <property type="evidence" value="ECO:0007669"/>
    <property type="project" value="UniProtKB-KW"/>
</dbReference>
<evidence type="ECO:0000313" key="5">
    <source>
        <dbReference type="EMBL" id="SET38162.1"/>
    </source>
</evidence>
<evidence type="ECO:0000256" key="2">
    <source>
        <dbReference type="ARBA" id="ARBA00023125"/>
    </source>
</evidence>
<dbReference type="SMART" id="SM00895">
    <property type="entry name" value="FCD"/>
    <property type="match status" value="1"/>
</dbReference>
<gene>
    <name evidence="5" type="ORF">SAMN05660297_02235</name>
</gene>
<dbReference type="Gene3D" id="1.10.10.10">
    <property type="entry name" value="Winged helix-like DNA-binding domain superfamily/Winged helix DNA-binding domain"/>
    <property type="match status" value="1"/>
</dbReference>
<dbReference type="RefSeq" id="WP_170834784.1">
    <property type="nucleotide sequence ID" value="NZ_FOHU01000009.1"/>
</dbReference>
<dbReference type="SUPFAM" id="SSF48008">
    <property type="entry name" value="GntR ligand-binding domain-like"/>
    <property type="match status" value="1"/>
</dbReference>
<evidence type="ECO:0000259" key="4">
    <source>
        <dbReference type="PROSITE" id="PS50949"/>
    </source>
</evidence>
<keyword evidence="6" id="KW-1185">Reference proteome</keyword>
<protein>
    <submittedName>
        <fullName evidence="5">DNA-binding transcriptional regulator, GntR family</fullName>
    </submittedName>
</protein>
<sequence length="230" mass="27220">MNIAIEKQRNGTTVGDHVYEVIKKNIINLNMAPGNRVSEKEVSDLLNVSRTPVREAFIKLAKEGLLYILPQRGTYISYIDLDIVEDARFIRESLEQSVLKIATERFPEELLDTLQENIYEQKRLIEKRLFFEFLEMDEEFHKTIFMGCNKERTWSFIEQINSEYKRVRMLTFIADINWKTVIGQHVQILESIKTHDAEMGQKVLNNHIKKLIFEQIALKEKYPQYFKDES</sequence>
<evidence type="ECO:0000256" key="1">
    <source>
        <dbReference type="ARBA" id="ARBA00023015"/>
    </source>
</evidence>
<dbReference type="Gene3D" id="1.20.120.530">
    <property type="entry name" value="GntR ligand-binding domain-like"/>
    <property type="match status" value="1"/>
</dbReference>
<dbReference type="PANTHER" id="PTHR43537">
    <property type="entry name" value="TRANSCRIPTIONAL REGULATOR, GNTR FAMILY"/>
    <property type="match status" value="1"/>
</dbReference>
<dbReference type="InterPro" id="IPR011711">
    <property type="entry name" value="GntR_C"/>
</dbReference>
<name>A0A1I0DZX6_9FIRM</name>
<keyword evidence="2 5" id="KW-0238">DNA-binding</keyword>
<dbReference type="CDD" id="cd07377">
    <property type="entry name" value="WHTH_GntR"/>
    <property type="match status" value="1"/>
</dbReference>
<feature type="domain" description="HTH gntR-type" evidence="4">
    <location>
        <begin position="12"/>
        <end position="79"/>
    </location>
</feature>
<dbReference type="AlphaFoldDB" id="A0A1I0DZX6"/>
<dbReference type="InterPro" id="IPR000524">
    <property type="entry name" value="Tscrpt_reg_HTH_GntR"/>
</dbReference>
<reference evidence="5 6" key="1">
    <citation type="submission" date="2016-10" db="EMBL/GenBank/DDBJ databases">
        <authorList>
            <person name="de Groot N.N."/>
        </authorList>
    </citation>
    <scope>NUCLEOTIDE SEQUENCE [LARGE SCALE GENOMIC DNA]</scope>
    <source>
        <strain evidence="5 6">DSM 18979</strain>
    </source>
</reference>
<proteinExistence type="predicted"/>
<organism evidence="5 6">
    <name type="scientific">Natronincola peptidivorans</name>
    <dbReference type="NCBI Taxonomy" id="426128"/>
    <lineage>
        <taxon>Bacteria</taxon>
        <taxon>Bacillati</taxon>
        <taxon>Bacillota</taxon>
        <taxon>Clostridia</taxon>
        <taxon>Peptostreptococcales</taxon>
        <taxon>Natronincolaceae</taxon>
        <taxon>Natronincola</taxon>
    </lineage>
</organism>
<dbReference type="EMBL" id="FOHU01000009">
    <property type="protein sequence ID" value="SET38162.1"/>
    <property type="molecule type" value="Genomic_DNA"/>
</dbReference>
<dbReference type="SMART" id="SM00345">
    <property type="entry name" value="HTH_GNTR"/>
    <property type="match status" value="1"/>
</dbReference>
<dbReference type="InterPro" id="IPR008920">
    <property type="entry name" value="TF_FadR/GntR_C"/>
</dbReference>
<dbReference type="PROSITE" id="PS50949">
    <property type="entry name" value="HTH_GNTR"/>
    <property type="match status" value="1"/>
</dbReference>
<dbReference type="PANTHER" id="PTHR43537:SF6">
    <property type="entry name" value="HTH-TYPE TRANSCRIPTIONAL REPRESSOR RSPR"/>
    <property type="match status" value="1"/>
</dbReference>
<dbReference type="SUPFAM" id="SSF46785">
    <property type="entry name" value="Winged helix' DNA-binding domain"/>
    <property type="match status" value="1"/>
</dbReference>
<dbReference type="GO" id="GO:0003700">
    <property type="term" value="F:DNA-binding transcription factor activity"/>
    <property type="evidence" value="ECO:0007669"/>
    <property type="project" value="InterPro"/>
</dbReference>
<dbReference type="Proteomes" id="UP000199568">
    <property type="component" value="Unassembled WGS sequence"/>
</dbReference>
<keyword evidence="3" id="KW-0804">Transcription</keyword>
<dbReference type="STRING" id="426128.SAMN05660297_02235"/>
<evidence type="ECO:0000313" key="6">
    <source>
        <dbReference type="Proteomes" id="UP000199568"/>
    </source>
</evidence>
<keyword evidence="1" id="KW-0805">Transcription regulation</keyword>
<dbReference type="Pfam" id="PF00392">
    <property type="entry name" value="GntR"/>
    <property type="match status" value="1"/>
</dbReference>
<accession>A0A1I0DZX6</accession>
<dbReference type="Pfam" id="PF07729">
    <property type="entry name" value="FCD"/>
    <property type="match status" value="1"/>
</dbReference>
<dbReference type="InterPro" id="IPR036390">
    <property type="entry name" value="WH_DNA-bd_sf"/>
</dbReference>
<dbReference type="InterPro" id="IPR036388">
    <property type="entry name" value="WH-like_DNA-bd_sf"/>
</dbReference>